<sequence>MLFSEIYSAYYNTVASIIASAQKGTLDSDSLYRIVKDSAFPESVMTIGSSLESGKWPLIKKDYTTYIEENPTMPLSLLQKRWLKAICSDKRIRLLVNEDVLARLEKELESVEPLFTENDFYLYDKYSDGDPYDDEVYIKNFRTVLEAIHQKKSIQVEYNGRFGQKKKFFCSPCKIEYSEKDDKFRIISKVKNRYSIMNVARINNCELTDNNNLSDHSEDDLPYNSRASVTLEIYDERKAMERVMLAFAHFEKRAVQISEDVYQLTLNYDSFDETELVIRVLSFGPMVKVLEPESFRNLIQTRISKQIELMKRK</sequence>
<accession>A0A7W8GAR5</accession>
<reference evidence="1 2" key="1">
    <citation type="submission" date="2020-08" db="EMBL/GenBank/DDBJ databases">
        <title>Genomic Encyclopedia of Type Strains, Phase IV (KMG-IV): sequencing the most valuable type-strain genomes for metagenomic binning, comparative biology and taxonomic classification.</title>
        <authorList>
            <person name="Goeker M."/>
        </authorList>
    </citation>
    <scope>NUCLEOTIDE SEQUENCE [LARGE SCALE GENOMIC DNA]</scope>
    <source>
        <strain evidence="1 2">DSM 103462</strain>
    </source>
</reference>
<comment type="caution">
    <text evidence="1">The sequence shown here is derived from an EMBL/GenBank/DDBJ whole genome shotgun (WGS) entry which is preliminary data.</text>
</comment>
<dbReference type="Proteomes" id="UP000518887">
    <property type="component" value="Unassembled WGS sequence"/>
</dbReference>
<gene>
    <name evidence="1" type="ORF">HNP76_002187</name>
</gene>
<dbReference type="AlphaFoldDB" id="A0A7W8GAR5"/>
<dbReference type="RefSeq" id="WP_184660399.1">
    <property type="nucleotide sequence ID" value="NZ_CP031518.1"/>
</dbReference>
<evidence type="ECO:0000313" key="1">
    <source>
        <dbReference type="EMBL" id="MBB5226806.1"/>
    </source>
</evidence>
<protein>
    <recommendedName>
        <fullName evidence="3">WYL domain-containing protein</fullName>
    </recommendedName>
</protein>
<organism evidence="1 2">
    <name type="scientific">Treponema ruminis</name>
    <dbReference type="NCBI Taxonomy" id="744515"/>
    <lineage>
        <taxon>Bacteria</taxon>
        <taxon>Pseudomonadati</taxon>
        <taxon>Spirochaetota</taxon>
        <taxon>Spirochaetia</taxon>
        <taxon>Spirochaetales</taxon>
        <taxon>Treponemataceae</taxon>
        <taxon>Treponema</taxon>
    </lineage>
</organism>
<dbReference type="EMBL" id="JACHFQ010000006">
    <property type="protein sequence ID" value="MBB5226806.1"/>
    <property type="molecule type" value="Genomic_DNA"/>
</dbReference>
<evidence type="ECO:0008006" key="3">
    <source>
        <dbReference type="Google" id="ProtNLM"/>
    </source>
</evidence>
<dbReference type="PROSITE" id="PS52050">
    <property type="entry name" value="WYL"/>
    <property type="match status" value="1"/>
</dbReference>
<evidence type="ECO:0000313" key="2">
    <source>
        <dbReference type="Proteomes" id="UP000518887"/>
    </source>
</evidence>
<keyword evidence="2" id="KW-1185">Reference proteome</keyword>
<name>A0A7W8GAR5_9SPIR</name>
<proteinExistence type="predicted"/>